<dbReference type="InterPro" id="IPR050210">
    <property type="entry name" value="tRNA_Adenine-N(6)_MTase"/>
</dbReference>
<feature type="domain" description="Methyltransferase small" evidence="3">
    <location>
        <begin position="36"/>
        <end position="169"/>
    </location>
</feature>
<evidence type="ECO:0000313" key="4">
    <source>
        <dbReference type="EMBL" id="UWQ59170.1"/>
    </source>
</evidence>
<evidence type="ECO:0000256" key="2">
    <source>
        <dbReference type="ARBA" id="ARBA00022691"/>
    </source>
</evidence>
<keyword evidence="2" id="KW-0949">S-adenosyl-L-methionine</keyword>
<name>A0ABY5WYR6_LEICA</name>
<dbReference type="InterPro" id="IPR002052">
    <property type="entry name" value="DNA_methylase_N6_adenine_CS"/>
</dbReference>
<accession>A0ABY5WYR6</accession>
<evidence type="ECO:0000313" key="5">
    <source>
        <dbReference type="Proteomes" id="UP001058184"/>
    </source>
</evidence>
<dbReference type="Proteomes" id="UP001058184">
    <property type="component" value="Chromosome"/>
</dbReference>
<reference evidence="4" key="1">
    <citation type="submission" date="2021-08" db="EMBL/GenBank/DDBJ databases">
        <authorList>
            <person name="Nwanade C."/>
            <person name="Wang M."/>
            <person name="Masoudi A."/>
            <person name="Yu Z."/>
            <person name="Liu J."/>
        </authorList>
    </citation>
    <scope>NUCLEOTIDE SEQUENCE</scope>
    <source>
        <strain evidence="4">S141</strain>
    </source>
</reference>
<dbReference type="PANTHER" id="PTHR47739:SF1">
    <property type="entry name" value="TRNA1(VAL) (ADENINE(37)-N6)-METHYLTRANSFERASE"/>
    <property type="match status" value="1"/>
</dbReference>
<keyword evidence="1 4" id="KW-0808">Transferase</keyword>
<dbReference type="EMBL" id="CP081078">
    <property type="protein sequence ID" value="UWQ59170.1"/>
    <property type="molecule type" value="Genomic_DNA"/>
</dbReference>
<protein>
    <submittedName>
        <fullName evidence="4">Methyltransferase</fullName>
    </submittedName>
</protein>
<evidence type="ECO:0000256" key="1">
    <source>
        <dbReference type="ARBA" id="ARBA00022603"/>
    </source>
</evidence>
<dbReference type="RefSeq" id="WP_260003093.1">
    <property type="nucleotide sequence ID" value="NZ_CP081078.1"/>
</dbReference>
<dbReference type="CDD" id="cd02440">
    <property type="entry name" value="AdoMet_MTases"/>
    <property type="match status" value="1"/>
</dbReference>
<evidence type="ECO:0000259" key="3">
    <source>
        <dbReference type="Pfam" id="PF05175"/>
    </source>
</evidence>
<dbReference type="PROSITE" id="PS00092">
    <property type="entry name" value="N6_MTASE"/>
    <property type="match status" value="1"/>
</dbReference>
<organism evidence="4 5">
    <name type="scientific">Leisingera caerulea</name>
    <name type="common">Phaeobacter caeruleus</name>
    <dbReference type="NCBI Taxonomy" id="506591"/>
    <lineage>
        <taxon>Bacteria</taxon>
        <taxon>Pseudomonadati</taxon>
        <taxon>Pseudomonadota</taxon>
        <taxon>Alphaproteobacteria</taxon>
        <taxon>Rhodobacterales</taxon>
        <taxon>Roseobacteraceae</taxon>
        <taxon>Leisingera</taxon>
    </lineage>
</organism>
<keyword evidence="1 4" id="KW-0489">Methyltransferase</keyword>
<dbReference type="SUPFAM" id="SSF53335">
    <property type="entry name" value="S-adenosyl-L-methionine-dependent methyltransferases"/>
    <property type="match status" value="1"/>
</dbReference>
<dbReference type="GO" id="GO:0032259">
    <property type="term" value="P:methylation"/>
    <property type="evidence" value="ECO:0007669"/>
    <property type="project" value="UniProtKB-KW"/>
</dbReference>
<dbReference type="InterPro" id="IPR007848">
    <property type="entry name" value="Small_mtfrase_dom"/>
</dbReference>
<sequence length="255" mass="27348">MSGFREDELTRNGFLDARVQLWQPARGYRAGVDPVLLAAAVPARAGEAVLELGCGAGQALLCLGARVPGLALAGVELQAPYADLARRNAAANGQAIDVHEADLSALPEALKQRQFHHVIANPPYYKAGAHSQARDDGRKVALGEGTPLADWIAVAARRLVPKGRLHMIQRADRLPDMLAACDGVLGSLEVLPLAPRQGRAAELVILRARKGGRAGFRLHAPLILHEGDRHERDGESYRPEIRAILRDGAALPWPA</sequence>
<dbReference type="Gene3D" id="3.40.50.150">
    <property type="entry name" value="Vaccinia Virus protein VP39"/>
    <property type="match status" value="1"/>
</dbReference>
<gene>
    <name evidence="4" type="ORF">K3722_03285</name>
</gene>
<dbReference type="Pfam" id="PF05175">
    <property type="entry name" value="MTS"/>
    <property type="match status" value="1"/>
</dbReference>
<dbReference type="PANTHER" id="PTHR47739">
    <property type="entry name" value="TRNA1(VAL) (ADENINE(37)-N6)-METHYLTRANSFERASE"/>
    <property type="match status" value="1"/>
</dbReference>
<proteinExistence type="predicted"/>
<dbReference type="GO" id="GO:0008168">
    <property type="term" value="F:methyltransferase activity"/>
    <property type="evidence" value="ECO:0007669"/>
    <property type="project" value="UniProtKB-KW"/>
</dbReference>
<dbReference type="InterPro" id="IPR029063">
    <property type="entry name" value="SAM-dependent_MTases_sf"/>
</dbReference>
<keyword evidence="5" id="KW-1185">Reference proteome</keyword>